<evidence type="ECO:0000259" key="6">
    <source>
        <dbReference type="Pfam" id="PF17827"/>
    </source>
</evidence>
<dbReference type="STRING" id="546871.SAMN04488543_2406"/>
<evidence type="ECO:0000256" key="2">
    <source>
        <dbReference type="ARBA" id="ARBA00022679"/>
    </source>
</evidence>
<feature type="domain" description="Methyltransferase" evidence="5">
    <location>
        <begin position="120"/>
        <end position="203"/>
    </location>
</feature>
<evidence type="ECO:0000259" key="5">
    <source>
        <dbReference type="Pfam" id="PF13649"/>
    </source>
</evidence>
<feature type="binding site" evidence="4">
    <location>
        <position position="147"/>
    </location>
    <ligand>
        <name>S-adenosyl-L-methionine</name>
        <dbReference type="ChEBI" id="CHEBI:59789"/>
    </ligand>
</feature>
<sequence>MKHPVRPLLTAAVTRLREAGVDSPEQDARVLLSLVAGIEPARLPLLDAVDDAQADLFDSLVIQRAVRIPLQHLTGRAYFRHVELAVGPGVFVPRPETEVMTGWALEQLRPLVFQMQRPLVVELCTGSGAIAKALVDELPRLRVHAVEMSEDAARWAERNLAGTGVELHVGDMARAVPELDGTVDLVIANPPYIPLDAFESVTPEVRDHDPALALFSGDDGLDAIRVLTQVASRLLKPAGLLCFEHADAQGESAPAVVAAHGAFTAVRDHRDLSGRPRFTTAVRARLSARMPG</sequence>
<dbReference type="OrthoDB" id="9800643at2"/>
<dbReference type="Pfam" id="PF17827">
    <property type="entry name" value="PrmC_N"/>
    <property type="match status" value="1"/>
</dbReference>
<dbReference type="GO" id="GO:0032259">
    <property type="term" value="P:methylation"/>
    <property type="evidence" value="ECO:0007669"/>
    <property type="project" value="UniProtKB-KW"/>
</dbReference>
<comment type="function">
    <text evidence="4">Methylates the class 1 translation termination release factors RF1/PrfA and RF2/PrfB on the glutamine residue of the universally conserved GGQ motif.</text>
</comment>
<dbReference type="EMBL" id="LT629749">
    <property type="protein sequence ID" value="SDS80217.1"/>
    <property type="molecule type" value="Genomic_DNA"/>
</dbReference>
<name>A0A1H1V633_9ACTN</name>
<dbReference type="GO" id="GO:0102559">
    <property type="term" value="F:peptide chain release factor N(5)-glutamine methyltransferase activity"/>
    <property type="evidence" value="ECO:0007669"/>
    <property type="project" value="UniProtKB-EC"/>
</dbReference>
<dbReference type="InterPro" id="IPR041698">
    <property type="entry name" value="Methyltransf_25"/>
</dbReference>
<organism evidence="7 8">
    <name type="scientific">Friedmanniella luteola</name>
    <dbReference type="NCBI Taxonomy" id="546871"/>
    <lineage>
        <taxon>Bacteria</taxon>
        <taxon>Bacillati</taxon>
        <taxon>Actinomycetota</taxon>
        <taxon>Actinomycetes</taxon>
        <taxon>Propionibacteriales</taxon>
        <taxon>Nocardioidaceae</taxon>
        <taxon>Friedmanniella</taxon>
    </lineage>
</organism>
<evidence type="ECO:0000313" key="8">
    <source>
        <dbReference type="Proteomes" id="UP000199092"/>
    </source>
</evidence>
<dbReference type="HAMAP" id="MF_02126">
    <property type="entry name" value="RF_methyltr_PrmC"/>
    <property type="match status" value="1"/>
</dbReference>
<keyword evidence="1 4" id="KW-0489">Methyltransferase</keyword>
<evidence type="ECO:0000256" key="4">
    <source>
        <dbReference type="HAMAP-Rule" id="MF_02126"/>
    </source>
</evidence>
<dbReference type="SUPFAM" id="SSF53335">
    <property type="entry name" value="S-adenosyl-L-methionine-dependent methyltransferases"/>
    <property type="match status" value="1"/>
</dbReference>
<keyword evidence="2 4" id="KW-0808">Transferase</keyword>
<dbReference type="InterPro" id="IPR004556">
    <property type="entry name" value="HemK-like"/>
</dbReference>
<reference evidence="7 8" key="1">
    <citation type="submission" date="2016-10" db="EMBL/GenBank/DDBJ databases">
        <authorList>
            <person name="de Groot N.N."/>
        </authorList>
    </citation>
    <scope>NUCLEOTIDE SEQUENCE [LARGE SCALE GENOMIC DNA]</scope>
    <source>
        <strain evidence="7 8">DSM 21741</strain>
    </source>
</reference>
<gene>
    <name evidence="4" type="primary">prmC</name>
    <name evidence="7" type="ORF">SAMN04488543_2406</name>
</gene>
<dbReference type="PANTHER" id="PTHR18895:SF74">
    <property type="entry name" value="MTRF1L RELEASE FACTOR GLUTAMINE METHYLTRANSFERASE"/>
    <property type="match status" value="1"/>
</dbReference>
<dbReference type="GO" id="GO:0003676">
    <property type="term" value="F:nucleic acid binding"/>
    <property type="evidence" value="ECO:0007669"/>
    <property type="project" value="InterPro"/>
</dbReference>
<dbReference type="InterPro" id="IPR019874">
    <property type="entry name" value="RF_methyltr_PrmC"/>
</dbReference>
<dbReference type="PROSITE" id="PS00092">
    <property type="entry name" value="N6_MTASE"/>
    <property type="match status" value="1"/>
</dbReference>
<dbReference type="CDD" id="cd02440">
    <property type="entry name" value="AdoMet_MTases"/>
    <property type="match status" value="1"/>
</dbReference>
<protein>
    <recommendedName>
        <fullName evidence="4">Release factor glutamine methyltransferase</fullName>
        <shortName evidence="4">RF MTase</shortName>
        <ecNumber evidence="4">2.1.1.297</ecNumber>
    </recommendedName>
    <alternativeName>
        <fullName evidence="4">N5-glutamine methyltransferase PrmC</fullName>
    </alternativeName>
    <alternativeName>
        <fullName evidence="4">Protein-(glutamine-N5) MTase PrmC</fullName>
    </alternativeName>
    <alternativeName>
        <fullName evidence="4">Protein-glutamine N-methyltransferase PrmC</fullName>
    </alternativeName>
</protein>
<evidence type="ECO:0000256" key="1">
    <source>
        <dbReference type="ARBA" id="ARBA00022603"/>
    </source>
</evidence>
<evidence type="ECO:0000256" key="3">
    <source>
        <dbReference type="ARBA" id="ARBA00022691"/>
    </source>
</evidence>
<comment type="similarity">
    <text evidence="4">Belongs to the protein N5-glutamine methyltransferase family. PrmC subfamily.</text>
</comment>
<dbReference type="RefSeq" id="WP_091413105.1">
    <property type="nucleotide sequence ID" value="NZ_LT629749.1"/>
</dbReference>
<accession>A0A1H1V633</accession>
<dbReference type="InterPro" id="IPR002052">
    <property type="entry name" value="DNA_methylase_N6_adenine_CS"/>
</dbReference>
<dbReference type="PANTHER" id="PTHR18895">
    <property type="entry name" value="HEMK METHYLTRANSFERASE"/>
    <property type="match status" value="1"/>
</dbReference>
<feature type="binding site" evidence="4">
    <location>
        <begin position="189"/>
        <end position="192"/>
    </location>
    <ligand>
        <name>substrate</name>
    </ligand>
</feature>
<evidence type="ECO:0000313" key="7">
    <source>
        <dbReference type="EMBL" id="SDS80217.1"/>
    </source>
</evidence>
<dbReference type="InterPro" id="IPR050320">
    <property type="entry name" value="N5-glutamine_MTase"/>
</dbReference>
<dbReference type="InterPro" id="IPR029063">
    <property type="entry name" value="SAM-dependent_MTases_sf"/>
</dbReference>
<keyword evidence="3 4" id="KW-0949">S-adenosyl-L-methionine</keyword>
<comment type="caution">
    <text evidence="4">Lacks conserved residue(s) required for the propagation of feature annotation.</text>
</comment>
<dbReference type="NCBIfam" id="TIGR00536">
    <property type="entry name" value="hemK_fam"/>
    <property type="match status" value="1"/>
</dbReference>
<feature type="domain" description="Release factor glutamine methyltransferase N-terminal" evidence="6">
    <location>
        <begin position="8"/>
        <end position="75"/>
    </location>
</feature>
<dbReference type="Pfam" id="PF13649">
    <property type="entry name" value="Methyltransf_25"/>
    <property type="match status" value="1"/>
</dbReference>
<dbReference type="AlphaFoldDB" id="A0A1H1V633"/>
<dbReference type="Gene3D" id="1.10.8.10">
    <property type="entry name" value="DNA helicase RuvA subunit, C-terminal domain"/>
    <property type="match status" value="1"/>
</dbReference>
<dbReference type="EC" id="2.1.1.297" evidence="4"/>
<feature type="binding site" evidence="4">
    <location>
        <position position="189"/>
    </location>
    <ligand>
        <name>S-adenosyl-L-methionine</name>
        <dbReference type="ChEBI" id="CHEBI:59789"/>
    </ligand>
</feature>
<dbReference type="Proteomes" id="UP000199092">
    <property type="component" value="Chromosome I"/>
</dbReference>
<dbReference type="NCBIfam" id="TIGR03534">
    <property type="entry name" value="RF_mod_PrmC"/>
    <property type="match status" value="1"/>
</dbReference>
<proteinExistence type="inferred from homology"/>
<comment type="catalytic activity">
    <reaction evidence="4">
        <text>L-glutaminyl-[peptide chain release factor] + S-adenosyl-L-methionine = N(5)-methyl-L-glutaminyl-[peptide chain release factor] + S-adenosyl-L-homocysteine + H(+)</text>
        <dbReference type="Rhea" id="RHEA:42896"/>
        <dbReference type="Rhea" id="RHEA-COMP:10271"/>
        <dbReference type="Rhea" id="RHEA-COMP:10272"/>
        <dbReference type="ChEBI" id="CHEBI:15378"/>
        <dbReference type="ChEBI" id="CHEBI:30011"/>
        <dbReference type="ChEBI" id="CHEBI:57856"/>
        <dbReference type="ChEBI" id="CHEBI:59789"/>
        <dbReference type="ChEBI" id="CHEBI:61891"/>
        <dbReference type="EC" id="2.1.1.297"/>
    </reaction>
</comment>
<dbReference type="InterPro" id="IPR040758">
    <property type="entry name" value="PrmC_N"/>
</dbReference>
<keyword evidence="8" id="KW-1185">Reference proteome</keyword>
<dbReference type="Gene3D" id="3.40.50.150">
    <property type="entry name" value="Vaccinia Virus protein VP39"/>
    <property type="match status" value="1"/>
</dbReference>